<evidence type="ECO:0000313" key="3">
    <source>
        <dbReference type="EMBL" id="KAF1384623.1"/>
    </source>
</evidence>
<dbReference type="GO" id="GO:0003779">
    <property type="term" value="F:actin binding"/>
    <property type="evidence" value="ECO:0007669"/>
    <property type="project" value="TreeGrafter"/>
</dbReference>
<keyword evidence="2" id="KW-0597">Phosphoprotein</keyword>
<dbReference type="GO" id="GO:0015629">
    <property type="term" value="C:actin cytoskeleton"/>
    <property type="evidence" value="ECO:0007669"/>
    <property type="project" value="TreeGrafter"/>
</dbReference>
<dbReference type="InterPro" id="IPR008438">
    <property type="entry name" value="MYOZ"/>
</dbReference>
<evidence type="ECO:0008006" key="5">
    <source>
        <dbReference type="Google" id="ProtNLM"/>
    </source>
</evidence>
<dbReference type="GO" id="GO:0031433">
    <property type="term" value="F:telethonin binding"/>
    <property type="evidence" value="ECO:0007669"/>
    <property type="project" value="TreeGrafter"/>
</dbReference>
<keyword evidence="4" id="KW-1185">Reference proteome</keyword>
<evidence type="ECO:0000256" key="2">
    <source>
        <dbReference type="ARBA" id="ARBA00022553"/>
    </source>
</evidence>
<dbReference type="Pfam" id="PF05556">
    <property type="entry name" value="Calsarcin"/>
    <property type="match status" value="1"/>
</dbReference>
<dbReference type="EMBL" id="VHII01000010">
    <property type="protein sequence ID" value="KAF1384623.1"/>
    <property type="molecule type" value="Genomic_DNA"/>
</dbReference>
<reference evidence="3 4" key="1">
    <citation type="submission" date="2019-06" db="EMBL/GenBank/DDBJ databases">
        <title>A chromosome-scale genome assembly of the European perch, Perca fluviatilis.</title>
        <authorList>
            <person name="Roques C."/>
            <person name="Zahm M."/>
            <person name="Cabau C."/>
            <person name="Klopp C."/>
            <person name="Bouchez O."/>
            <person name="Donnadieu C."/>
            <person name="Kuhl H."/>
            <person name="Gislard M."/>
            <person name="Guendouz S."/>
            <person name="Journot L."/>
            <person name="Haffray P."/>
            <person name="Bestin A."/>
            <person name="Morvezen R."/>
            <person name="Feron R."/>
            <person name="Wen M."/>
            <person name="Jouanno E."/>
            <person name="Herpin A."/>
            <person name="Schartl M."/>
            <person name="Postlethwait J."/>
            <person name="Schaerlinger B."/>
            <person name="Chardard D."/>
            <person name="Lecocq T."/>
            <person name="Poncet C."/>
            <person name="Jaffrelo L."/>
            <person name="Lampietro C."/>
            <person name="Guiguen Y."/>
        </authorList>
    </citation>
    <scope>NUCLEOTIDE SEQUENCE [LARGE SCALE GENOMIC DNA]</scope>
    <source>
        <tissue evidence="3">Blood</tissue>
    </source>
</reference>
<evidence type="ECO:0000313" key="4">
    <source>
        <dbReference type="Proteomes" id="UP000465112"/>
    </source>
</evidence>
<evidence type="ECO:0000256" key="1">
    <source>
        <dbReference type="ARBA" id="ARBA00009126"/>
    </source>
</evidence>
<dbReference type="GO" id="GO:0051373">
    <property type="term" value="F:FATZ binding"/>
    <property type="evidence" value="ECO:0007669"/>
    <property type="project" value="TreeGrafter"/>
</dbReference>
<name>A0A6A5F6A4_PERFL</name>
<dbReference type="AlphaFoldDB" id="A0A6A5F6A4"/>
<proteinExistence type="inferred from homology"/>
<gene>
    <name evidence="3" type="ORF">PFLUV_G00122130</name>
</gene>
<comment type="similarity">
    <text evidence="1">Belongs to the myozenin family.</text>
</comment>
<dbReference type="PANTHER" id="PTHR15941">
    <property type="entry name" value="MYOZENIN"/>
    <property type="match status" value="1"/>
</dbReference>
<comment type="caution">
    <text evidence="3">The sequence shown here is derived from an EMBL/GenBank/DDBJ whole genome shotgun (WGS) entry which is preliminary data.</text>
</comment>
<accession>A0A6A5F6A4</accession>
<sequence length="318" mass="35482">MNTLRKHLSNTDDTSPVFIIGESEWSVEAPQLQYKIKNSTIQTSSNTRHTYRQETQEMMMQSGLDDVTKQRMLQAKALCKEARGVKCGLEGLNLGKKISVPKDVMMEELNLPSNRGSRMFQERQKRVERFTLENAANGAYSTNNNVYSEAVPPPQTIPEPQGGKENQAFSIPGKHSLVMNLQKTVAKKGSPDVLAPGYSGPLKEIPHEKFNTTIIPKSYSSPWSQALGDNTELLNALNTQLPQLPQRLQPSNYRCFNRSALPFGGAMASRRVIPVIGFEAVDSQNLPGIALERMCRRPNFNRAPKGWGCDFCPESNEL</sequence>
<dbReference type="Proteomes" id="UP000465112">
    <property type="component" value="Chromosome 10"/>
</dbReference>
<protein>
    <recommendedName>
        <fullName evidence="5">Myozenin 3a</fullName>
    </recommendedName>
</protein>
<dbReference type="PANTHER" id="PTHR15941:SF16">
    <property type="entry name" value="MYOZENIN 3A-RELATED"/>
    <property type="match status" value="1"/>
</dbReference>
<dbReference type="GO" id="GO:0030018">
    <property type="term" value="C:Z disc"/>
    <property type="evidence" value="ECO:0007669"/>
    <property type="project" value="InterPro"/>
</dbReference>
<organism evidence="3 4">
    <name type="scientific">Perca fluviatilis</name>
    <name type="common">European perch</name>
    <dbReference type="NCBI Taxonomy" id="8168"/>
    <lineage>
        <taxon>Eukaryota</taxon>
        <taxon>Metazoa</taxon>
        <taxon>Chordata</taxon>
        <taxon>Craniata</taxon>
        <taxon>Vertebrata</taxon>
        <taxon>Euteleostomi</taxon>
        <taxon>Actinopterygii</taxon>
        <taxon>Neopterygii</taxon>
        <taxon>Teleostei</taxon>
        <taxon>Neoteleostei</taxon>
        <taxon>Acanthomorphata</taxon>
        <taxon>Eupercaria</taxon>
        <taxon>Perciformes</taxon>
        <taxon>Percoidei</taxon>
        <taxon>Percidae</taxon>
        <taxon>Percinae</taxon>
        <taxon>Perca</taxon>
    </lineage>
</organism>